<dbReference type="InterPro" id="IPR036010">
    <property type="entry name" value="2Fe-2S_ferredoxin-like_sf"/>
</dbReference>
<dbReference type="InterPro" id="IPR002888">
    <property type="entry name" value="2Fe-2S-bd"/>
</dbReference>
<keyword evidence="3" id="KW-0560">Oxidoreductase</keyword>
<comment type="caution">
    <text evidence="7">The sequence shown here is derived from an EMBL/GenBank/DDBJ whole genome shotgun (WGS) entry which is preliminary data.</text>
</comment>
<dbReference type="PANTHER" id="PTHR44379:SF8">
    <property type="entry name" value="XANTHINE DEHYDROGENASE IRON-SULFUR-BINDING SUBUNIT XDHC-RELATED"/>
    <property type="match status" value="1"/>
</dbReference>
<dbReference type="CDD" id="cd00207">
    <property type="entry name" value="fer2"/>
    <property type="match status" value="1"/>
</dbReference>
<dbReference type="InterPro" id="IPR012675">
    <property type="entry name" value="Beta-grasp_dom_sf"/>
</dbReference>
<dbReference type="GO" id="GO:0046872">
    <property type="term" value="F:metal ion binding"/>
    <property type="evidence" value="ECO:0007669"/>
    <property type="project" value="UniProtKB-KW"/>
</dbReference>
<evidence type="ECO:0000259" key="6">
    <source>
        <dbReference type="PROSITE" id="PS51085"/>
    </source>
</evidence>
<keyword evidence="8" id="KW-1185">Reference proteome</keyword>
<dbReference type="SUPFAM" id="SSF47741">
    <property type="entry name" value="CO dehydrogenase ISP C-domain like"/>
    <property type="match status" value="1"/>
</dbReference>
<feature type="domain" description="2Fe-2S ferredoxin-type" evidence="6">
    <location>
        <begin position="14"/>
        <end position="90"/>
    </location>
</feature>
<sequence>MTTPLLAFPPVATETIRLDVNGRVHELHVEPRTHLADALREHCGLTATHLGCEHGVCGACTVEVDGAPQRSCLQSAVRFVGKPVRTLEAFDDDPVMAELRAAFSAEHALQCGYCTPGMLMTARDIVLRLPHADDDRVREELAGNLCRCTGYQGIVQAIRRVLDARVAGATSASQEIAHAA</sequence>
<dbReference type="PANTHER" id="PTHR44379">
    <property type="entry name" value="OXIDOREDUCTASE WITH IRON-SULFUR SUBUNIT"/>
    <property type="match status" value="1"/>
</dbReference>
<dbReference type="InterPro" id="IPR006058">
    <property type="entry name" value="2Fe2S_fd_BS"/>
</dbReference>
<evidence type="ECO:0000313" key="7">
    <source>
        <dbReference type="EMBL" id="MEF7616625.1"/>
    </source>
</evidence>
<gene>
    <name evidence="7" type="ORF">V4F39_22115</name>
</gene>
<dbReference type="AlphaFoldDB" id="A0AAW9QNP8"/>
<dbReference type="Gene3D" id="1.10.150.120">
    <property type="entry name" value="[2Fe-2S]-binding domain"/>
    <property type="match status" value="1"/>
</dbReference>
<evidence type="ECO:0000313" key="8">
    <source>
        <dbReference type="Proteomes" id="UP001336250"/>
    </source>
</evidence>
<dbReference type="Pfam" id="PF00111">
    <property type="entry name" value="Fer2"/>
    <property type="match status" value="1"/>
</dbReference>
<evidence type="ECO:0000256" key="1">
    <source>
        <dbReference type="ARBA" id="ARBA00022714"/>
    </source>
</evidence>
<keyword evidence="1" id="KW-0001">2Fe-2S</keyword>
<dbReference type="EMBL" id="JAZIBG010000048">
    <property type="protein sequence ID" value="MEF7616625.1"/>
    <property type="molecule type" value="Genomic_DNA"/>
</dbReference>
<dbReference type="Gene3D" id="3.10.20.30">
    <property type="match status" value="1"/>
</dbReference>
<dbReference type="InterPro" id="IPR036884">
    <property type="entry name" value="2Fe-2S-bd_dom_sf"/>
</dbReference>
<keyword evidence="2" id="KW-0479">Metal-binding</keyword>
<dbReference type="PROSITE" id="PS51085">
    <property type="entry name" value="2FE2S_FER_2"/>
    <property type="match status" value="1"/>
</dbReference>
<dbReference type="RefSeq" id="WP_332292168.1">
    <property type="nucleotide sequence ID" value="NZ_JAZIBG010000048.1"/>
</dbReference>
<dbReference type="GO" id="GO:0051537">
    <property type="term" value="F:2 iron, 2 sulfur cluster binding"/>
    <property type="evidence" value="ECO:0007669"/>
    <property type="project" value="UniProtKB-KW"/>
</dbReference>
<keyword evidence="4" id="KW-0408">Iron</keyword>
<evidence type="ECO:0000256" key="4">
    <source>
        <dbReference type="ARBA" id="ARBA00023004"/>
    </source>
</evidence>
<organism evidence="7 8">
    <name type="scientific">Aquincola agrisoli</name>
    <dbReference type="NCBI Taxonomy" id="3119538"/>
    <lineage>
        <taxon>Bacteria</taxon>
        <taxon>Pseudomonadati</taxon>
        <taxon>Pseudomonadota</taxon>
        <taxon>Betaproteobacteria</taxon>
        <taxon>Burkholderiales</taxon>
        <taxon>Sphaerotilaceae</taxon>
        <taxon>Aquincola</taxon>
    </lineage>
</organism>
<protein>
    <submittedName>
        <fullName evidence="7">(2Fe-2S)-binding protein</fullName>
    </submittedName>
</protein>
<accession>A0AAW9QNP8</accession>
<reference evidence="7 8" key="1">
    <citation type="submission" date="2024-02" db="EMBL/GenBank/DDBJ databases">
        <title>Genome sequence of Aquincola sp. MAHUQ-54.</title>
        <authorList>
            <person name="Huq M.A."/>
        </authorList>
    </citation>
    <scope>NUCLEOTIDE SEQUENCE [LARGE SCALE GENOMIC DNA]</scope>
    <source>
        <strain evidence="7 8">MAHUQ-54</strain>
    </source>
</reference>
<evidence type="ECO:0000256" key="3">
    <source>
        <dbReference type="ARBA" id="ARBA00023002"/>
    </source>
</evidence>
<evidence type="ECO:0000256" key="2">
    <source>
        <dbReference type="ARBA" id="ARBA00022723"/>
    </source>
</evidence>
<keyword evidence="5" id="KW-0411">Iron-sulfur</keyword>
<dbReference type="InterPro" id="IPR001041">
    <property type="entry name" value="2Fe-2S_ferredoxin-type"/>
</dbReference>
<dbReference type="GO" id="GO:0016491">
    <property type="term" value="F:oxidoreductase activity"/>
    <property type="evidence" value="ECO:0007669"/>
    <property type="project" value="UniProtKB-KW"/>
</dbReference>
<dbReference type="Pfam" id="PF01799">
    <property type="entry name" value="Fer2_2"/>
    <property type="match status" value="1"/>
</dbReference>
<dbReference type="Proteomes" id="UP001336250">
    <property type="component" value="Unassembled WGS sequence"/>
</dbReference>
<dbReference type="InterPro" id="IPR051452">
    <property type="entry name" value="Diverse_Oxidoreductases"/>
</dbReference>
<dbReference type="PROSITE" id="PS00197">
    <property type="entry name" value="2FE2S_FER_1"/>
    <property type="match status" value="1"/>
</dbReference>
<evidence type="ECO:0000256" key="5">
    <source>
        <dbReference type="ARBA" id="ARBA00023014"/>
    </source>
</evidence>
<dbReference type="FunFam" id="3.10.20.30:FF:000020">
    <property type="entry name" value="Xanthine dehydrogenase iron-sulfur subunit"/>
    <property type="match status" value="1"/>
</dbReference>
<dbReference type="SUPFAM" id="SSF54292">
    <property type="entry name" value="2Fe-2S ferredoxin-like"/>
    <property type="match status" value="1"/>
</dbReference>
<name>A0AAW9QNP8_9BURK</name>
<proteinExistence type="predicted"/>